<proteinExistence type="predicted"/>
<sequence>MEALSILLWMALVAGLPLLFMLTRSKQNGATTEKKQLPLPPGPPLLLFIAKFLVPGRNVGHIGHILGGLHARYGPIISISMVKITFVFVADHGLAHSVLIKGGGNFDDRPPPSVIMELFFPQTIGTSSYGAYWRLVRRNMHSQALHPSRIRLFSAARQRARDAMFASLRGDSSAPVTVRPMLTRCLFALIVEMALGVRLGQEALEEMREMMLEIFLALAGFPVFAIFPALTRRLLRKRWAWYVALREKQQRVLVPLIRAPRGADDDPPCYADSLLELRVAEEGGRPLTDEEMAALCTEFIIGAVDTSVSLMEWVMAELVNRPDAQERVYEEVRGKPDLSDLKGMPYLRAIVLEGLRLHPGSHIILPHAVKSDAEVGSYRVPKGAVINVLIADLGRDDKVWTAAHEFRPERFLDDGDGGDLDITGTREIKMAPFGAGRRMCPGHMLATLHAEYFVGSLVKEFQWLPPEPGQDAVDMTPELASVIVLKNRLRARIIPRIT</sequence>
<dbReference type="EnsemblPlants" id="AVESA.00010b.r2.3DG0570950.1">
    <property type="protein sequence ID" value="AVESA.00010b.r2.3DG0570950.1.CDS.1"/>
    <property type="gene ID" value="AVESA.00010b.r2.3DG0570950"/>
</dbReference>
<reference evidence="1" key="1">
    <citation type="submission" date="2021-05" db="EMBL/GenBank/DDBJ databases">
        <authorList>
            <person name="Scholz U."/>
            <person name="Mascher M."/>
            <person name="Fiebig A."/>
        </authorList>
    </citation>
    <scope>NUCLEOTIDE SEQUENCE [LARGE SCALE GENOMIC DNA]</scope>
</reference>
<protein>
    <submittedName>
        <fullName evidence="1">Uncharacterized protein</fullName>
    </submittedName>
</protein>
<evidence type="ECO:0000313" key="2">
    <source>
        <dbReference type="Proteomes" id="UP001732700"/>
    </source>
</evidence>
<dbReference type="Proteomes" id="UP001732700">
    <property type="component" value="Chromosome 3D"/>
</dbReference>
<organism evidence="1 2">
    <name type="scientific">Avena sativa</name>
    <name type="common">Oat</name>
    <dbReference type="NCBI Taxonomy" id="4498"/>
    <lineage>
        <taxon>Eukaryota</taxon>
        <taxon>Viridiplantae</taxon>
        <taxon>Streptophyta</taxon>
        <taxon>Embryophyta</taxon>
        <taxon>Tracheophyta</taxon>
        <taxon>Spermatophyta</taxon>
        <taxon>Magnoliopsida</taxon>
        <taxon>Liliopsida</taxon>
        <taxon>Poales</taxon>
        <taxon>Poaceae</taxon>
        <taxon>BOP clade</taxon>
        <taxon>Pooideae</taxon>
        <taxon>Poodae</taxon>
        <taxon>Poeae</taxon>
        <taxon>Poeae Chloroplast Group 1 (Aveneae type)</taxon>
        <taxon>Aveninae</taxon>
        <taxon>Avena</taxon>
    </lineage>
</organism>
<name>A0ACD5W5W5_AVESA</name>
<reference evidence="1" key="2">
    <citation type="submission" date="2025-09" db="UniProtKB">
        <authorList>
            <consortium name="EnsemblPlants"/>
        </authorList>
    </citation>
    <scope>IDENTIFICATION</scope>
</reference>
<keyword evidence="2" id="KW-1185">Reference proteome</keyword>
<accession>A0ACD5W5W5</accession>
<evidence type="ECO:0000313" key="1">
    <source>
        <dbReference type="EnsemblPlants" id="AVESA.00010b.r2.3DG0570950.1.CDS.1"/>
    </source>
</evidence>